<dbReference type="Gene3D" id="1.10.630.10">
    <property type="entry name" value="Cytochrome P450"/>
    <property type="match status" value="1"/>
</dbReference>
<evidence type="ECO:0000256" key="1">
    <source>
        <dbReference type="ARBA" id="ARBA00010617"/>
    </source>
</evidence>
<dbReference type="GO" id="GO:0016705">
    <property type="term" value="F:oxidoreductase activity, acting on paired donors, with incorporation or reduction of molecular oxygen"/>
    <property type="evidence" value="ECO:0007669"/>
    <property type="project" value="InterPro"/>
</dbReference>
<dbReference type="GO" id="GO:0020037">
    <property type="term" value="F:heme binding"/>
    <property type="evidence" value="ECO:0007669"/>
    <property type="project" value="InterPro"/>
</dbReference>
<accession>A0A9P9FCV8</accession>
<evidence type="ECO:0000256" key="3">
    <source>
        <dbReference type="ARBA" id="ARBA00023002"/>
    </source>
</evidence>
<keyword evidence="8" id="KW-1133">Transmembrane helix</keyword>
<dbReference type="Proteomes" id="UP000717696">
    <property type="component" value="Unassembled WGS sequence"/>
</dbReference>
<evidence type="ECO:0000256" key="7">
    <source>
        <dbReference type="RuleBase" id="RU000461"/>
    </source>
</evidence>
<dbReference type="AlphaFoldDB" id="A0A9P9FCV8"/>
<dbReference type="PANTHER" id="PTHR46300:SF2">
    <property type="entry name" value="CYTOCHROME P450 MONOOXYGENASE ALNH-RELATED"/>
    <property type="match status" value="1"/>
</dbReference>
<organism evidence="9 10">
    <name type="scientific">Dactylonectria estremocensis</name>
    <dbReference type="NCBI Taxonomy" id="1079267"/>
    <lineage>
        <taxon>Eukaryota</taxon>
        <taxon>Fungi</taxon>
        <taxon>Dikarya</taxon>
        <taxon>Ascomycota</taxon>
        <taxon>Pezizomycotina</taxon>
        <taxon>Sordariomycetes</taxon>
        <taxon>Hypocreomycetidae</taxon>
        <taxon>Hypocreales</taxon>
        <taxon>Nectriaceae</taxon>
        <taxon>Dactylonectria</taxon>
    </lineage>
</organism>
<keyword evidence="8" id="KW-0472">Membrane</keyword>
<feature type="non-terminal residue" evidence="9">
    <location>
        <position position="1"/>
    </location>
</feature>
<keyword evidence="3 7" id="KW-0560">Oxidoreductase</keyword>
<evidence type="ECO:0000256" key="8">
    <source>
        <dbReference type="SAM" id="Phobius"/>
    </source>
</evidence>
<keyword evidence="8" id="KW-0812">Transmembrane</keyword>
<evidence type="ECO:0000256" key="4">
    <source>
        <dbReference type="ARBA" id="ARBA00023004"/>
    </source>
</evidence>
<dbReference type="InterPro" id="IPR036396">
    <property type="entry name" value="Cyt_P450_sf"/>
</dbReference>
<dbReference type="Pfam" id="PF00067">
    <property type="entry name" value="p450"/>
    <property type="match status" value="1"/>
</dbReference>
<dbReference type="InterPro" id="IPR002401">
    <property type="entry name" value="Cyt_P450_E_grp-I"/>
</dbReference>
<dbReference type="SUPFAM" id="SSF48264">
    <property type="entry name" value="Cytochrome P450"/>
    <property type="match status" value="1"/>
</dbReference>
<keyword evidence="5 7" id="KW-0503">Monooxygenase</keyword>
<evidence type="ECO:0000256" key="5">
    <source>
        <dbReference type="ARBA" id="ARBA00023033"/>
    </source>
</evidence>
<keyword evidence="10" id="KW-1185">Reference proteome</keyword>
<comment type="caution">
    <text evidence="9">The sequence shown here is derived from an EMBL/GenBank/DDBJ whole genome shotgun (WGS) entry which is preliminary data.</text>
</comment>
<keyword evidence="4 6" id="KW-0408">Iron</keyword>
<keyword evidence="6 7" id="KW-0349">Heme</keyword>
<name>A0A9P9FCV8_9HYPO</name>
<sequence length="528" mass="60048">MTNLGDSLPSFTQQGIPYLWWLAVVVIVLCLVPILRVGRRGKSYPPGPPTFPVLGNLLQIPAKDVHKQYQSWAGKYGPVFSLMLGTKTMVVLSSDVAVKEILDKRSSVTNERGDHYVGHQVLGGGEHMLLMPSGNKWRLQRKLVQKMLNINVARTYIPYTMLENRQMMFDMLQKPDDFINHLKRYSNSVFLTITYGRRSPTHDDPTMLQFIASVDKMATIMQSILRHFPDWMLPSMQPAREWHMNQTEFYLKLWNEAKAKLKAGEASPCFAVDLRLEQDKEGFTDKFGAFLAGVSLEAGTDTTANELCGFVQAMVLFPEVQKKAQAELDQVVGDRLPTIEDRPNLPYIRSCIKETLRWMPTAILGAAPHSAKEDIYYDNYLIPKGALLINNVYTIHNDPKRHDNPREFRPERYLTDDKTAHESAQSANAADRDHFTFGAGRRLCAGIHVAEQSLFLGMARILWTFNISPKLDPATKKPILPDSDRYTQAVVCMPEPYLAEITPRSEERADIVVNEWKEAQEFFINSEL</sequence>
<dbReference type="GO" id="GO:0005506">
    <property type="term" value="F:iron ion binding"/>
    <property type="evidence" value="ECO:0007669"/>
    <property type="project" value="InterPro"/>
</dbReference>
<dbReference type="InterPro" id="IPR050364">
    <property type="entry name" value="Cytochrome_P450_fung"/>
</dbReference>
<dbReference type="PRINTS" id="PR00463">
    <property type="entry name" value="EP450I"/>
</dbReference>
<dbReference type="GO" id="GO:0004497">
    <property type="term" value="F:monooxygenase activity"/>
    <property type="evidence" value="ECO:0007669"/>
    <property type="project" value="UniProtKB-KW"/>
</dbReference>
<keyword evidence="2 6" id="KW-0479">Metal-binding</keyword>
<dbReference type="PROSITE" id="PS00086">
    <property type="entry name" value="CYTOCHROME_P450"/>
    <property type="match status" value="1"/>
</dbReference>
<evidence type="ECO:0000313" key="10">
    <source>
        <dbReference type="Proteomes" id="UP000717696"/>
    </source>
</evidence>
<dbReference type="InterPro" id="IPR017972">
    <property type="entry name" value="Cyt_P450_CS"/>
</dbReference>
<feature type="transmembrane region" description="Helical" evidence="8">
    <location>
        <begin position="18"/>
        <end position="35"/>
    </location>
</feature>
<protein>
    <submittedName>
        <fullName evidence="9">Cytochrome P450</fullName>
    </submittedName>
</protein>
<evidence type="ECO:0000256" key="2">
    <source>
        <dbReference type="ARBA" id="ARBA00022723"/>
    </source>
</evidence>
<dbReference type="PANTHER" id="PTHR46300">
    <property type="entry name" value="P450, PUTATIVE (EUROFUNG)-RELATED-RELATED"/>
    <property type="match status" value="1"/>
</dbReference>
<proteinExistence type="inferred from homology"/>
<reference evidence="9" key="1">
    <citation type="journal article" date="2021" name="Nat. Commun.">
        <title>Genetic determinants of endophytism in the Arabidopsis root mycobiome.</title>
        <authorList>
            <person name="Mesny F."/>
            <person name="Miyauchi S."/>
            <person name="Thiergart T."/>
            <person name="Pickel B."/>
            <person name="Atanasova L."/>
            <person name="Karlsson M."/>
            <person name="Huettel B."/>
            <person name="Barry K.W."/>
            <person name="Haridas S."/>
            <person name="Chen C."/>
            <person name="Bauer D."/>
            <person name="Andreopoulos W."/>
            <person name="Pangilinan J."/>
            <person name="LaButti K."/>
            <person name="Riley R."/>
            <person name="Lipzen A."/>
            <person name="Clum A."/>
            <person name="Drula E."/>
            <person name="Henrissat B."/>
            <person name="Kohler A."/>
            <person name="Grigoriev I.V."/>
            <person name="Martin F.M."/>
            <person name="Hacquard S."/>
        </authorList>
    </citation>
    <scope>NUCLEOTIDE SEQUENCE</scope>
    <source>
        <strain evidence="9">MPI-CAGE-AT-0021</strain>
    </source>
</reference>
<gene>
    <name evidence="9" type="ORF">B0J13DRAFT_642702</name>
</gene>
<evidence type="ECO:0000256" key="6">
    <source>
        <dbReference type="PIRSR" id="PIRSR602401-1"/>
    </source>
</evidence>
<comment type="cofactor">
    <cofactor evidence="6">
        <name>heme</name>
        <dbReference type="ChEBI" id="CHEBI:30413"/>
    </cofactor>
</comment>
<dbReference type="OrthoDB" id="1055148at2759"/>
<dbReference type="CDD" id="cd11065">
    <property type="entry name" value="CYP64-like"/>
    <property type="match status" value="1"/>
</dbReference>
<feature type="binding site" description="axial binding residue" evidence="6">
    <location>
        <position position="444"/>
    </location>
    <ligand>
        <name>heme</name>
        <dbReference type="ChEBI" id="CHEBI:30413"/>
    </ligand>
    <ligandPart>
        <name>Fe</name>
        <dbReference type="ChEBI" id="CHEBI:18248"/>
    </ligandPart>
</feature>
<dbReference type="EMBL" id="JAGMUU010000002">
    <property type="protein sequence ID" value="KAH7159417.1"/>
    <property type="molecule type" value="Genomic_DNA"/>
</dbReference>
<comment type="similarity">
    <text evidence="1 7">Belongs to the cytochrome P450 family.</text>
</comment>
<dbReference type="PRINTS" id="PR00385">
    <property type="entry name" value="P450"/>
</dbReference>
<evidence type="ECO:0000313" key="9">
    <source>
        <dbReference type="EMBL" id="KAH7159417.1"/>
    </source>
</evidence>
<dbReference type="InterPro" id="IPR001128">
    <property type="entry name" value="Cyt_P450"/>
</dbReference>